<proteinExistence type="predicted"/>
<dbReference type="OrthoDB" id="9809989at2"/>
<feature type="chain" id="PRO_5015591662" description="SbsA Ig-like domain-containing protein" evidence="2">
    <location>
        <begin position="25"/>
        <end position="535"/>
    </location>
</feature>
<evidence type="ECO:0000256" key="1">
    <source>
        <dbReference type="ARBA" id="ARBA00022729"/>
    </source>
</evidence>
<dbReference type="RefSeq" id="WP_106462305.1">
    <property type="nucleotide sequence ID" value="NZ_PXOQ01000007.1"/>
</dbReference>
<dbReference type="EMBL" id="PXOQ01000007">
    <property type="protein sequence ID" value="PSG90164.1"/>
    <property type="molecule type" value="Genomic_DNA"/>
</dbReference>
<comment type="caution">
    <text evidence="4">The sequence shown here is derived from an EMBL/GenBank/DDBJ whole genome shotgun (WGS) entry which is preliminary data.</text>
</comment>
<dbReference type="InterPro" id="IPR032812">
    <property type="entry name" value="SbsA_Ig"/>
</dbReference>
<reference evidence="4 5" key="1">
    <citation type="submission" date="2018-03" db="EMBL/GenBank/DDBJ databases">
        <title>Mesoflavibacter sp. HG37 and Mesoflavibacter sp. HG96 sp.nov., two marine bacteria isolated from seawater of Western Pacific Ocean.</title>
        <authorList>
            <person name="Cheng H."/>
            <person name="Wu Y.-H."/>
            <person name="Guo L.-L."/>
            <person name="Xu X.-W."/>
        </authorList>
    </citation>
    <scope>NUCLEOTIDE SEQUENCE [LARGE SCALE GENOMIC DNA]</scope>
    <source>
        <strain evidence="4 5">KCTC 32269</strain>
    </source>
</reference>
<evidence type="ECO:0000259" key="3">
    <source>
        <dbReference type="Pfam" id="PF13205"/>
    </source>
</evidence>
<dbReference type="AlphaFoldDB" id="A0A2T1NCL2"/>
<feature type="signal peptide" evidence="2">
    <location>
        <begin position="1"/>
        <end position="24"/>
    </location>
</feature>
<dbReference type="Pfam" id="PF13205">
    <property type="entry name" value="Big_5"/>
    <property type="match status" value="1"/>
</dbReference>
<protein>
    <recommendedName>
        <fullName evidence="3">SbsA Ig-like domain-containing protein</fullName>
    </recommendedName>
</protein>
<keyword evidence="1 2" id="KW-0732">Signal</keyword>
<keyword evidence="5" id="KW-1185">Reference proteome</keyword>
<gene>
    <name evidence="4" type="ORF">C7H52_02485</name>
</gene>
<evidence type="ECO:0000256" key="2">
    <source>
        <dbReference type="SAM" id="SignalP"/>
    </source>
</evidence>
<feature type="domain" description="SbsA Ig-like" evidence="3">
    <location>
        <begin position="33"/>
        <end position="135"/>
    </location>
</feature>
<accession>A0A2T1NCL2</accession>
<dbReference type="Proteomes" id="UP000238426">
    <property type="component" value="Unassembled WGS sequence"/>
</dbReference>
<evidence type="ECO:0000313" key="5">
    <source>
        <dbReference type="Proteomes" id="UP000238426"/>
    </source>
</evidence>
<evidence type="ECO:0000313" key="4">
    <source>
        <dbReference type="EMBL" id="PSG90164.1"/>
    </source>
</evidence>
<organism evidence="4 5">
    <name type="scientific">Aurantibacter aestuarii</name>
    <dbReference type="NCBI Taxonomy" id="1266046"/>
    <lineage>
        <taxon>Bacteria</taxon>
        <taxon>Pseudomonadati</taxon>
        <taxon>Bacteroidota</taxon>
        <taxon>Flavobacteriia</taxon>
        <taxon>Flavobacteriales</taxon>
        <taxon>Flavobacteriaceae</taxon>
        <taxon>Aurantibacter</taxon>
    </lineage>
</organism>
<name>A0A2T1NCL2_9FLAO</name>
<sequence>MKSVVYNISLLVVLSILVFTCANRGNPTGGDKDVMPPKIVKSIPENYSINFKDNEITIYFNEYVKFKNLSKQLIISPPMENEPEITPYSTASKVIKIKIKDNLQPNTTYSFNFGNSIVDNNEENPFPFFKYVFSTGNYIDSLKIYGKVFDALDRVTEKNVLVNLYEVDSTFNDSIVYKQKPRYMTNTQDSVTTFTIENIKAGNYKLVALKDNNEDNKFQQKSDKIAFYDEVITVGKDSAYYELKLFKEALDTKVMKPKLVSGEKISIGFEGDFKDITVMPVSTIPEGFETRLIKEQEKDSLLYFYKPKIEIDSLMLRISHAKKIDTFKVRIKDNRRDTLTITSLNKSKLGFDEDFKLTSNIPFTAIDESKIKIIDKDSVAVTYTTELDSLNNTYKFKFPKKEGNRYNMDVLPEAFTDFFGRTNDSLNFKASTDKYLSFGNIRVVLKNETYPLFIQFVNEKSEVVFSKYITEKGNVDFTNLQPGVYYLRVLFDENNNGVYDSGNYLKGKQPERVSYAEKPIEVRAGFEEVTKFILN</sequence>